<keyword evidence="11" id="KW-0675">Receptor</keyword>
<feature type="transmembrane region" description="Helical" evidence="15">
    <location>
        <begin position="238"/>
        <end position="257"/>
    </location>
</feature>
<evidence type="ECO:0000256" key="9">
    <source>
        <dbReference type="ARBA" id="ARBA00023016"/>
    </source>
</evidence>
<feature type="transmembrane region" description="Helical" evidence="15">
    <location>
        <begin position="116"/>
        <end position="135"/>
    </location>
</feature>
<comment type="subcellular location">
    <subcellularLocation>
        <location evidence="1">Membrane</location>
        <topology evidence="1">Multi-pass membrane protein</topology>
    </subcellularLocation>
</comment>
<dbReference type="Proteomes" id="UP000567885">
    <property type="component" value="Unassembled WGS sequence"/>
</dbReference>
<keyword evidence="5 15" id="KW-0812">Transmembrane</keyword>
<evidence type="ECO:0000256" key="11">
    <source>
        <dbReference type="ARBA" id="ARBA00023170"/>
    </source>
</evidence>
<evidence type="ECO:0000256" key="13">
    <source>
        <dbReference type="ARBA" id="ARBA00069581"/>
    </source>
</evidence>
<dbReference type="GO" id="GO:0009881">
    <property type="term" value="F:photoreceptor activity"/>
    <property type="evidence" value="ECO:0007669"/>
    <property type="project" value="UniProtKB-KW"/>
</dbReference>
<feature type="transmembrane region" description="Helical" evidence="15">
    <location>
        <begin position="142"/>
        <end position="163"/>
    </location>
</feature>
<evidence type="ECO:0000256" key="2">
    <source>
        <dbReference type="ARBA" id="ARBA00008130"/>
    </source>
</evidence>
<dbReference type="SUPFAM" id="SSF81321">
    <property type="entry name" value="Family A G protein-coupled receptor-like"/>
    <property type="match status" value="1"/>
</dbReference>
<feature type="transmembrane region" description="Helical" evidence="15">
    <location>
        <begin position="33"/>
        <end position="54"/>
    </location>
</feature>
<organism evidence="16 17">
    <name type="scientific">Fusarium heterosporum</name>
    <dbReference type="NCBI Taxonomy" id="42747"/>
    <lineage>
        <taxon>Eukaryota</taxon>
        <taxon>Fungi</taxon>
        <taxon>Dikarya</taxon>
        <taxon>Ascomycota</taxon>
        <taxon>Pezizomycotina</taxon>
        <taxon>Sordariomycetes</taxon>
        <taxon>Hypocreomycetidae</taxon>
        <taxon>Hypocreales</taxon>
        <taxon>Nectriaceae</taxon>
        <taxon>Fusarium</taxon>
        <taxon>Fusarium heterosporum species complex</taxon>
    </lineage>
</organism>
<dbReference type="CDD" id="cd15028">
    <property type="entry name" value="7tm_Opsin-1_euk"/>
    <property type="match status" value="1"/>
</dbReference>
<comment type="similarity">
    <text evidence="2">Belongs to the archaeal/bacterial/fungal opsin family.</text>
</comment>
<dbReference type="InterPro" id="IPR018229">
    <property type="entry name" value="Rhodopsin_retinal_BS"/>
</dbReference>
<dbReference type="FunFam" id="1.20.1070.10:FF:000160">
    <property type="entry name" value="Related to Opsin-1"/>
    <property type="match status" value="1"/>
</dbReference>
<feature type="transmembrane region" description="Helical" evidence="15">
    <location>
        <begin position="169"/>
        <end position="188"/>
    </location>
</feature>
<keyword evidence="12" id="KW-0325">Glycoprotein</keyword>
<accession>A0A8H5T8X2</accession>
<evidence type="ECO:0000313" key="16">
    <source>
        <dbReference type="EMBL" id="KAF5667809.1"/>
    </source>
</evidence>
<evidence type="ECO:0000256" key="1">
    <source>
        <dbReference type="ARBA" id="ARBA00004141"/>
    </source>
</evidence>
<keyword evidence="17" id="KW-1185">Reference proteome</keyword>
<dbReference type="OrthoDB" id="10261467at2759"/>
<feature type="transmembrane region" description="Helical" evidence="15">
    <location>
        <begin position="200"/>
        <end position="226"/>
    </location>
</feature>
<dbReference type="GO" id="GO:0007602">
    <property type="term" value="P:phototransduction"/>
    <property type="evidence" value="ECO:0007669"/>
    <property type="project" value="UniProtKB-KW"/>
</dbReference>
<keyword evidence="7 15" id="KW-1133">Transmembrane helix</keyword>
<keyword evidence="8" id="KW-0157">Chromophore</keyword>
<proteinExistence type="inferred from homology"/>
<dbReference type="GO" id="GO:0005886">
    <property type="term" value="C:plasma membrane"/>
    <property type="evidence" value="ECO:0007669"/>
    <property type="project" value="TreeGrafter"/>
</dbReference>
<dbReference type="Gene3D" id="1.20.1070.10">
    <property type="entry name" value="Rhodopsin 7-helix transmembrane proteins"/>
    <property type="match status" value="1"/>
</dbReference>
<dbReference type="PROSITE" id="PS00950">
    <property type="entry name" value="BACTERIAL_OPSIN_1"/>
    <property type="match status" value="1"/>
</dbReference>
<name>A0A8H5T8X2_FUSHE</name>
<dbReference type="PRINTS" id="PR00251">
    <property type="entry name" value="BACTRLOPSIN"/>
</dbReference>
<dbReference type="GO" id="GO:0005783">
    <property type="term" value="C:endoplasmic reticulum"/>
    <property type="evidence" value="ECO:0007669"/>
    <property type="project" value="TreeGrafter"/>
</dbReference>
<evidence type="ECO:0000256" key="14">
    <source>
        <dbReference type="ARBA" id="ARBA00078035"/>
    </source>
</evidence>
<dbReference type="AlphaFoldDB" id="A0A8H5T8X2"/>
<evidence type="ECO:0000256" key="5">
    <source>
        <dbReference type="ARBA" id="ARBA00022692"/>
    </source>
</evidence>
<evidence type="ECO:0000256" key="15">
    <source>
        <dbReference type="SAM" id="Phobius"/>
    </source>
</evidence>
<evidence type="ECO:0000313" key="17">
    <source>
        <dbReference type="Proteomes" id="UP000567885"/>
    </source>
</evidence>
<protein>
    <recommendedName>
        <fullName evidence="13">Opsin-like protein carO</fullName>
    </recommendedName>
    <alternativeName>
        <fullName evidence="14">Carotenoid biosynthesis cluster protein O</fullName>
    </alternativeName>
</protein>
<gene>
    <name evidence="16" type="ORF">FHETE_5578</name>
</gene>
<dbReference type="GO" id="GO:0005216">
    <property type="term" value="F:monoatomic ion channel activity"/>
    <property type="evidence" value="ECO:0007669"/>
    <property type="project" value="InterPro"/>
</dbReference>
<sequence>MEAYKTHGGVSPIPTVVPEPTHYQTIGHNGVRALWVLFVAMTIVSALFALLSWNVAVQRRIFYFLSTLTTIISALAYFAMASGQTSFYNCASVRDQHKHVPDTHHEVCRQVFWARYVDWALSTPILVLELCLLAGNDGAHTIMAIIANVIFVLAGAFSAVGHANTAQRWGWYAISLVAFVFTVWHVALPGSRTAKARGNTVAKLFSSVSVAALILWVVYIAVWGAAGGAWKVKVGTEVVIYAVLDVLTKAVLGLWIITATRKTRDTTPEIGGYWANGAGAEGTIRVGDDDEGA</sequence>
<evidence type="ECO:0000256" key="3">
    <source>
        <dbReference type="ARBA" id="ARBA00022543"/>
    </source>
</evidence>
<dbReference type="PANTHER" id="PTHR28286:SF2">
    <property type="entry name" value="BACTERIORHODOPSIN _OPSIN, NOPA (EUROFUNG)"/>
    <property type="match status" value="1"/>
</dbReference>
<evidence type="ECO:0000256" key="7">
    <source>
        <dbReference type="ARBA" id="ARBA00022989"/>
    </source>
</evidence>
<keyword evidence="6" id="KW-0681">Retinal protein</keyword>
<keyword evidence="4" id="KW-0716">Sensory transduction</keyword>
<dbReference type="Pfam" id="PF01036">
    <property type="entry name" value="Bac_rhodopsin"/>
    <property type="match status" value="1"/>
</dbReference>
<reference evidence="16 17" key="1">
    <citation type="submission" date="2020-05" db="EMBL/GenBank/DDBJ databases">
        <title>Identification and distribution of gene clusters putatively required for synthesis of sphingolipid metabolism inhibitors in phylogenetically diverse species of the filamentous fungus Fusarium.</title>
        <authorList>
            <person name="Kim H.-S."/>
            <person name="Busman M."/>
            <person name="Brown D.W."/>
            <person name="Divon H."/>
            <person name="Uhlig S."/>
            <person name="Proctor R.H."/>
        </authorList>
    </citation>
    <scope>NUCLEOTIDE SEQUENCE [LARGE SCALE GENOMIC DNA]</scope>
    <source>
        <strain evidence="16 17">NRRL 20693</strain>
    </source>
</reference>
<keyword evidence="9" id="KW-0346">Stress response</keyword>
<evidence type="ECO:0000256" key="12">
    <source>
        <dbReference type="ARBA" id="ARBA00023180"/>
    </source>
</evidence>
<keyword evidence="10 15" id="KW-0472">Membrane</keyword>
<dbReference type="SMART" id="SM01021">
    <property type="entry name" value="Bac_rhodopsin"/>
    <property type="match status" value="1"/>
</dbReference>
<evidence type="ECO:0000256" key="4">
    <source>
        <dbReference type="ARBA" id="ARBA00022606"/>
    </source>
</evidence>
<dbReference type="EMBL" id="JAAGWQ010000099">
    <property type="protein sequence ID" value="KAF5667809.1"/>
    <property type="molecule type" value="Genomic_DNA"/>
</dbReference>
<keyword evidence="3" id="KW-0600">Photoreceptor protein</keyword>
<dbReference type="PANTHER" id="PTHR28286">
    <property type="match status" value="1"/>
</dbReference>
<evidence type="ECO:0000256" key="10">
    <source>
        <dbReference type="ARBA" id="ARBA00023136"/>
    </source>
</evidence>
<evidence type="ECO:0000256" key="6">
    <source>
        <dbReference type="ARBA" id="ARBA00022925"/>
    </source>
</evidence>
<feature type="transmembrane region" description="Helical" evidence="15">
    <location>
        <begin position="61"/>
        <end position="79"/>
    </location>
</feature>
<comment type="caution">
    <text evidence="16">The sequence shown here is derived from an EMBL/GenBank/DDBJ whole genome shotgun (WGS) entry which is preliminary data.</text>
</comment>
<evidence type="ECO:0000256" key="8">
    <source>
        <dbReference type="ARBA" id="ARBA00022991"/>
    </source>
</evidence>
<dbReference type="InterPro" id="IPR001425">
    <property type="entry name" value="Arc/bac/fun_rhodopsins"/>
</dbReference>